<organism evidence="1 2">
    <name type="scientific">Deinococcus antarcticus</name>
    <dbReference type="NCBI Taxonomy" id="1298767"/>
    <lineage>
        <taxon>Bacteria</taxon>
        <taxon>Thermotogati</taxon>
        <taxon>Deinococcota</taxon>
        <taxon>Deinococci</taxon>
        <taxon>Deinococcales</taxon>
        <taxon>Deinococcaceae</taxon>
        <taxon>Deinococcus</taxon>
    </lineage>
</organism>
<evidence type="ECO:0000313" key="2">
    <source>
        <dbReference type="Proteomes" id="UP001595748"/>
    </source>
</evidence>
<keyword evidence="2" id="KW-1185">Reference proteome</keyword>
<sequence>MWGGTAAFRVATGLVRQPYFAEMLEAEQEWTEARLGGREFNHVTVEGAAMSLEQTLEQVEHFPGADFSTRQLHFFGVPQRRIPEIDGCAGKYGKRVPVSKSCRAFWQLKNSWCEKHDIPPLR</sequence>
<reference evidence="2" key="1">
    <citation type="journal article" date="2019" name="Int. J. Syst. Evol. Microbiol.">
        <title>The Global Catalogue of Microorganisms (GCM) 10K type strain sequencing project: providing services to taxonomists for standard genome sequencing and annotation.</title>
        <authorList>
            <consortium name="The Broad Institute Genomics Platform"/>
            <consortium name="The Broad Institute Genome Sequencing Center for Infectious Disease"/>
            <person name="Wu L."/>
            <person name="Ma J."/>
        </authorList>
    </citation>
    <scope>NUCLEOTIDE SEQUENCE [LARGE SCALE GENOMIC DNA]</scope>
    <source>
        <strain evidence="2">CCTCC AB 2013263</strain>
    </source>
</reference>
<comment type="caution">
    <text evidence="1">The sequence shown here is derived from an EMBL/GenBank/DDBJ whole genome shotgun (WGS) entry which is preliminary data.</text>
</comment>
<protein>
    <submittedName>
        <fullName evidence="1">Uncharacterized protein</fullName>
    </submittedName>
</protein>
<evidence type="ECO:0000313" key="1">
    <source>
        <dbReference type="EMBL" id="MFC3859483.1"/>
    </source>
</evidence>
<dbReference type="EMBL" id="JBHRZF010000012">
    <property type="protein sequence ID" value="MFC3859483.1"/>
    <property type="molecule type" value="Genomic_DNA"/>
</dbReference>
<name>A0ABV8A1F4_9DEIO</name>
<accession>A0ABV8A1F4</accession>
<dbReference type="Proteomes" id="UP001595748">
    <property type="component" value="Unassembled WGS sequence"/>
</dbReference>
<proteinExistence type="predicted"/>
<gene>
    <name evidence="1" type="ORF">ACFOPQ_01675</name>
</gene>
<dbReference type="RefSeq" id="WP_380075647.1">
    <property type="nucleotide sequence ID" value="NZ_JBHRZF010000012.1"/>
</dbReference>